<comment type="caution">
    <text evidence="1">The sequence shown here is derived from an EMBL/GenBank/DDBJ whole genome shotgun (WGS) entry which is preliminary data.</text>
</comment>
<evidence type="ECO:0000313" key="1">
    <source>
        <dbReference type="EMBL" id="PJK29398.1"/>
    </source>
</evidence>
<keyword evidence="2" id="KW-1185">Reference proteome</keyword>
<protein>
    <recommendedName>
        <fullName evidence="3">PAS domain-containing protein</fullName>
    </recommendedName>
</protein>
<dbReference type="AlphaFoldDB" id="A0A2M9G105"/>
<organism evidence="1 2">
    <name type="scientific">Minwuia thermotolerans</name>
    <dbReference type="NCBI Taxonomy" id="2056226"/>
    <lineage>
        <taxon>Bacteria</taxon>
        <taxon>Pseudomonadati</taxon>
        <taxon>Pseudomonadota</taxon>
        <taxon>Alphaproteobacteria</taxon>
        <taxon>Minwuiales</taxon>
        <taxon>Minwuiaceae</taxon>
        <taxon>Minwuia</taxon>
    </lineage>
</organism>
<name>A0A2M9G105_9PROT</name>
<evidence type="ECO:0008006" key="3">
    <source>
        <dbReference type="Google" id="ProtNLM"/>
    </source>
</evidence>
<accession>A0A2M9G105</accession>
<dbReference type="Proteomes" id="UP000229498">
    <property type="component" value="Unassembled WGS sequence"/>
</dbReference>
<gene>
    <name evidence="1" type="ORF">CVT23_12420</name>
</gene>
<sequence>MTPAPDRHFPNWFRMELAPVDDIRSDALRAGLAAWRNARGEREMPARRDLDPTAMPGFLLRHLLLIDVEHAPRLRLRWRLIGTHVTEMMGRDSTGRYWDELYPPEIADILATGPAAAMRTRGPVRTLGVAPAGDRSYLRSENLDMPLSSDGETVDMIMVVSDFGRR</sequence>
<evidence type="ECO:0000313" key="2">
    <source>
        <dbReference type="Proteomes" id="UP000229498"/>
    </source>
</evidence>
<reference evidence="1 2" key="1">
    <citation type="submission" date="2017-11" db="EMBL/GenBank/DDBJ databases">
        <title>Draft genome sequence of Rhizobiales bacterium SY3-13.</title>
        <authorList>
            <person name="Sun C."/>
        </authorList>
    </citation>
    <scope>NUCLEOTIDE SEQUENCE [LARGE SCALE GENOMIC DNA]</scope>
    <source>
        <strain evidence="1 2">SY3-13</strain>
    </source>
</reference>
<dbReference type="OrthoDB" id="7354362at2"/>
<dbReference type="InterPro" id="IPR009922">
    <property type="entry name" value="DUF1457"/>
</dbReference>
<proteinExistence type="predicted"/>
<dbReference type="Pfam" id="PF07310">
    <property type="entry name" value="PAS_5"/>
    <property type="match status" value="1"/>
</dbReference>
<dbReference type="EMBL" id="PHIG01000033">
    <property type="protein sequence ID" value="PJK29398.1"/>
    <property type="molecule type" value="Genomic_DNA"/>
</dbReference>
<dbReference type="RefSeq" id="WP_109792060.1">
    <property type="nucleotide sequence ID" value="NZ_PHIG01000033.1"/>
</dbReference>